<dbReference type="InterPro" id="IPR019757">
    <property type="entry name" value="Pept_S26A_signal_pept_1_Lys-AS"/>
</dbReference>
<feature type="active site" evidence="6">
    <location>
        <position position="39"/>
    </location>
</feature>
<keyword evidence="10" id="KW-1185">Reference proteome</keyword>
<evidence type="ECO:0000259" key="8">
    <source>
        <dbReference type="Pfam" id="PF10502"/>
    </source>
</evidence>
<dbReference type="AlphaFoldDB" id="A0A3D8JRW1"/>
<dbReference type="InterPro" id="IPR036286">
    <property type="entry name" value="LexA/Signal_pep-like_sf"/>
</dbReference>
<comment type="subcellular location">
    <subcellularLocation>
        <location evidence="7">Membrane</location>
        <topology evidence="7">Single-pass type II membrane protein</topology>
    </subcellularLocation>
</comment>
<dbReference type="EC" id="3.4.21.89" evidence="3 7"/>
<proteinExistence type="inferred from homology"/>
<dbReference type="PROSITE" id="PS00760">
    <property type="entry name" value="SPASE_I_2"/>
    <property type="match status" value="1"/>
</dbReference>
<comment type="similarity">
    <text evidence="2 7">Belongs to the peptidase S26 family.</text>
</comment>
<comment type="caution">
    <text evidence="9">The sequence shown here is derived from an EMBL/GenBank/DDBJ whole genome shotgun (WGS) entry which is preliminary data.</text>
</comment>
<dbReference type="InterPro" id="IPR019533">
    <property type="entry name" value="Peptidase_S26"/>
</dbReference>
<sequence length="243" mass="26750">MSKYFVNLWRSNKNLVAFLFLMVLFRSAIADWNVVPSGSMLPTIRIGDRIFVDKMAYDLRVPLTHISLVHLADPQRGDIVTIDSKAAHELLVKRVIGVPGDVIAMRDNVLYVNGAPADYRSLAKAPMRDALSGDAVYLAERFDGVSHVVRLSPMAPSPRSSFGPVTVPAGEYLMLGDNRDNSADSRYFGFIPRKEVMGRTRNVAFSLNPDRYYLPRFGRFGAALDQPLAANSATASNAASKAN</sequence>
<evidence type="ECO:0000256" key="5">
    <source>
        <dbReference type="ARBA" id="ARBA00022801"/>
    </source>
</evidence>
<evidence type="ECO:0000256" key="3">
    <source>
        <dbReference type="ARBA" id="ARBA00013208"/>
    </source>
</evidence>
<dbReference type="NCBIfam" id="TIGR02227">
    <property type="entry name" value="sigpep_I_bact"/>
    <property type="match status" value="1"/>
</dbReference>
<dbReference type="Proteomes" id="UP000256838">
    <property type="component" value="Unassembled WGS sequence"/>
</dbReference>
<dbReference type="CDD" id="cd06530">
    <property type="entry name" value="S26_SPase_I"/>
    <property type="match status" value="1"/>
</dbReference>
<name>A0A3D8JRW1_9BURK</name>
<dbReference type="GO" id="GO:0006465">
    <property type="term" value="P:signal peptide processing"/>
    <property type="evidence" value="ECO:0007669"/>
    <property type="project" value="InterPro"/>
</dbReference>
<dbReference type="InterPro" id="IPR019758">
    <property type="entry name" value="Pept_S26A_signal_pept_1_CS"/>
</dbReference>
<evidence type="ECO:0000256" key="2">
    <source>
        <dbReference type="ARBA" id="ARBA00009370"/>
    </source>
</evidence>
<dbReference type="Pfam" id="PF10502">
    <property type="entry name" value="Peptidase_S26"/>
    <property type="match status" value="1"/>
</dbReference>
<dbReference type="GO" id="GO:0016020">
    <property type="term" value="C:membrane"/>
    <property type="evidence" value="ECO:0007669"/>
    <property type="project" value="UniProtKB-SubCell"/>
</dbReference>
<dbReference type="OrthoDB" id="9815782at2"/>
<evidence type="ECO:0000256" key="7">
    <source>
        <dbReference type="RuleBase" id="RU362042"/>
    </source>
</evidence>
<dbReference type="GO" id="GO:0004252">
    <property type="term" value="F:serine-type endopeptidase activity"/>
    <property type="evidence" value="ECO:0007669"/>
    <property type="project" value="InterPro"/>
</dbReference>
<gene>
    <name evidence="9" type="primary">lepB</name>
    <name evidence="9" type="ORF">DWV00_29015</name>
</gene>
<keyword evidence="7" id="KW-0645">Protease</keyword>
<evidence type="ECO:0000256" key="6">
    <source>
        <dbReference type="PIRSR" id="PIRSR600223-1"/>
    </source>
</evidence>
<dbReference type="PANTHER" id="PTHR43390:SF1">
    <property type="entry name" value="CHLOROPLAST PROCESSING PEPTIDASE"/>
    <property type="match status" value="1"/>
</dbReference>
<dbReference type="InterPro" id="IPR000223">
    <property type="entry name" value="Pept_S26A_signal_pept_1"/>
</dbReference>
<accession>A0A3D8JRW1</accession>
<dbReference type="SUPFAM" id="SSF51306">
    <property type="entry name" value="LexA/Signal peptidase"/>
    <property type="match status" value="1"/>
</dbReference>
<keyword evidence="5 7" id="KW-0378">Hydrolase</keyword>
<comment type="catalytic activity">
    <reaction evidence="1 7">
        <text>Cleavage of hydrophobic, N-terminal signal or leader sequences from secreted and periplasmic proteins.</text>
        <dbReference type="EC" id="3.4.21.89"/>
    </reaction>
</comment>
<protein>
    <recommendedName>
        <fullName evidence="4 7">Signal peptidase I</fullName>
        <ecNumber evidence="3 7">3.4.21.89</ecNumber>
    </recommendedName>
</protein>
<dbReference type="PROSITE" id="PS00761">
    <property type="entry name" value="SPASE_I_3"/>
    <property type="match status" value="1"/>
</dbReference>
<dbReference type="Gene3D" id="2.10.109.10">
    <property type="entry name" value="Umud Fragment, subunit A"/>
    <property type="match status" value="1"/>
</dbReference>
<evidence type="ECO:0000313" key="9">
    <source>
        <dbReference type="EMBL" id="RDU95294.1"/>
    </source>
</evidence>
<dbReference type="PRINTS" id="PR00727">
    <property type="entry name" value="LEADERPTASE"/>
</dbReference>
<feature type="active site" evidence="6">
    <location>
        <position position="93"/>
    </location>
</feature>
<dbReference type="EMBL" id="QRGA01000020">
    <property type="protein sequence ID" value="RDU95294.1"/>
    <property type="molecule type" value="Genomic_DNA"/>
</dbReference>
<dbReference type="PANTHER" id="PTHR43390">
    <property type="entry name" value="SIGNAL PEPTIDASE I"/>
    <property type="match status" value="1"/>
</dbReference>
<evidence type="ECO:0000256" key="4">
    <source>
        <dbReference type="ARBA" id="ARBA00019232"/>
    </source>
</evidence>
<dbReference type="RefSeq" id="WP_115537061.1">
    <property type="nucleotide sequence ID" value="NZ_QRGA01000020.1"/>
</dbReference>
<organism evidence="9 10">
    <name type="scientific">Trinickia dinghuensis</name>
    <dbReference type="NCBI Taxonomy" id="2291023"/>
    <lineage>
        <taxon>Bacteria</taxon>
        <taxon>Pseudomonadati</taxon>
        <taxon>Pseudomonadota</taxon>
        <taxon>Betaproteobacteria</taxon>
        <taxon>Burkholderiales</taxon>
        <taxon>Burkholderiaceae</taxon>
        <taxon>Trinickia</taxon>
    </lineage>
</organism>
<reference evidence="9 10" key="1">
    <citation type="submission" date="2018-08" db="EMBL/GenBank/DDBJ databases">
        <title>Paraburkholderia sp. DHOM06 isolated from forest soil.</title>
        <authorList>
            <person name="Gao Z.-H."/>
            <person name="Qiu L.-H."/>
        </authorList>
    </citation>
    <scope>NUCLEOTIDE SEQUENCE [LARGE SCALE GENOMIC DNA]</scope>
    <source>
        <strain evidence="9 10">DHOM06</strain>
    </source>
</reference>
<feature type="domain" description="Peptidase S26" evidence="8">
    <location>
        <begin position="13"/>
        <end position="202"/>
    </location>
</feature>
<evidence type="ECO:0000256" key="1">
    <source>
        <dbReference type="ARBA" id="ARBA00000677"/>
    </source>
</evidence>
<dbReference type="GO" id="GO:0009003">
    <property type="term" value="F:signal peptidase activity"/>
    <property type="evidence" value="ECO:0007669"/>
    <property type="project" value="UniProtKB-EC"/>
</dbReference>
<evidence type="ECO:0000313" key="10">
    <source>
        <dbReference type="Proteomes" id="UP000256838"/>
    </source>
</evidence>